<feature type="domain" description="Lipid/polyisoprenoid-binding YceI-like" evidence="2">
    <location>
        <begin position="14"/>
        <end position="177"/>
    </location>
</feature>
<dbReference type="PANTHER" id="PTHR34406:SF1">
    <property type="entry name" value="PROTEIN YCEI"/>
    <property type="match status" value="1"/>
</dbReference>
<comment type="similarity">
    <text evidence="1">Belongs to the UPF0312 family.</text>
</comment>
<accession>A0A6J4J2G7</accession>
<organism evidence="3">
    <name type="scientific">uncultured Mycobacteriales bacterium</name>
    <dbReference type="NCBI Taxonomy" id="581187"/>
    <lineage>
        <taxon>Bacteria</taxon>
        <taxon>Bacillati</taxon>
        <taxon>Actinomycetota</taxon>
        <taxon>Actinomycetes</taxon>
        <taxon>Mycobacteriales</taxon>
        <taxon>environmental samples</taxon>
    </lineage>
</organism>
<protein>
    <recommendedName>
        <fullName evidence="2">Lipid/polyisoprenoid-binding YceI-like domain-containing protein</fullName>
    </recommendedName>
</protein>
<gene>
    <name evidence="3" type="ORF">AVDCRST_MAG41-2769</name>
</gene>
<sequence>MSTQVDIPGYVTGTWVIDAARSDVSLQIRQAGFSTVRGRFDEVEGTIVTAADPRDSSVTAVISSTSVNTANKRRDEHLRTKDFLNVESHPTITFTSTGVRTDGGGVHVDGDLTICGVTRPVTLEVEVEEFGVGRGGRPLVRLSARTEINRADHGVSCGPASAFISKKVAIALKIEATKQG</sequence>
<dbReference type="EMBL" id="CADCTP010000256">
    <property type="protein sequence ID" value="CAA9268654.1"/>
    <property type="molecule type" value="Genomic_DNA"/>
</dbReference>
<dbReference type="InterPro" id="IPR007372">
    <property type="entry name" value="Lipid/polyisoprenoid-bd_YceI"/>
</dbReference>
<reference evidence="3" key="1">
    <citation type="submission" date="2020-02" db="EMBL/GenBank/DDBJ databases">
        <authorList>
            <person name="Meier V. D."/>
        </authorList>
    </citation>
    <scope>NUCLEOTIDE SEQUENCE</scope>
    <source>
        <strain evidence="3">AVDCRST_MAG41</strain>
    </source>
</reference>
<dbReference type="Pfam" id="PF04264">
    <property type="entry name" value="YceI"/>
    <property type="match status" value="1"/>
</dbReference>
<dbReference type="AlphaFoldDB" id="A0A6J4J2G7"/>
<proteinExistence type="inferred from homology"/>
<dbReference type="Gene3D" id="2.40.128.110">
    <property type="entry name" value="Lipid/polyisoprenoid-binding, YceI-like"/>
    <property type="match status" value="1"/>
</dbReference>
<dbReference type="SMART" id="SM00867">
    <property type="entry name" value="YceI"/>
    <property type="match status" value="1"/>
</dbReference>
<dbReference type="InterPro" id="IPR036761">
    <property type="entry name" value="TTHA0802/YceI-like_sf"/>
</dbReference>
<evidence type="ECO:0000259" key="2">
    <source>
        <dbReference type="SMART" id="SM00867"/>
    </source>
</evidence>
<evidence type="ECO:0000256" key="1">
    <source>
        <dbReference type="ARBA" id="ARBA00008812"/>
    </source>
</evidence>
<evidence type="ECO:0000313" key="3">
    <source>
        <dbReference type="EMBL" id="CAA9268654.1"/>
    </source>
</evidence>
<name>A0A6J4J2G7_9ACTN</name>
<dbReference type="PANTHER" id="PTHR34406">
    <property type="entry name" value="PROTEIN YCEI"/>
    <property type="match status" value="1"/>
</dbReference>
<dbReference type="SUPFAM" id="SSF101874">
    <property type="entry name" value="YceI-like"/>
    <property type="match status" value="1"/>
</dbReference>